<dbReference type="Proteomes" id="UP000007797">
    <property type="component" value="Unassembled WGS sequence"/>
</dbReference>
<keyword evidence="4" id="KW-1185">Reference proteome</keyword>
<evidence type="ECO:0000256" key="2">
    <source>
        <dbReference type="SAM" id="SignalP"/>
    </source>
</evidence>
<feature type="chain" id="PRO_5003313519" evidence="2">
    <location>
        <begin position="44"/>
        <end position="401"/>
    </location>
</feature>
<dbReference type="OrthoDB" id="19882at2759"/>
<feature type="compositionally biased region" description="Low complexity" evidence="1">
    <location>
        <begin position="340"/>
        <end position="354"/>
    </location>
</feature>
<feature type="region of interest" description="Disordered" evidence="1">
    <location>
        <begin position="296"/>
        <end position="377"/>
    </location>
</feature>
<feature type="compositionally biased region" description="Polar residues" evidence="1">
    <location>
        <begin position="355"/>
        <end position="377"/>
    </location>
</feature>
<evidence type="ECO:0000313" key="4">
    <source>
        <dbReference type="Proteomes" id="UP000007797"/>
    </source>
</evidence>
<name>F4PZ65_CACFS</name>
<protein>
    <submittedName>
        <fullName evidence="3">Uncharacterized protein</fullName>
    </submittedName>
</protein>
<feature type="compositionally biased region" description="Low complexity" evidence="1">
    <location>
        <begin position="296"/>
        <end position="332"/>
    </location>
</feature>
<sequence>MSDILFIVIFSSQTDSCIYKHRMRFSNLLLLCFALLCCSTVFAADSVYTGSVDLGEIAKGKVYKSAVASVPLPTSTFQLNAIHVTLMNKSSNAPFSHDSIFLSTVEFSLAGKKVAQFSASNILNPVYFNAPYGLEIKAPLALDTAVMTSNAAPHDIVLTYSIKYSTSTAYTPLTRLATSCQPNYAPFNVPAGKGGFTATHGVEWPQNVNAMAFQAYASQGIISLSFVEATKGTVLCKSTPVVDAKKILQYMTPCNTVVALAKGTTYNTIAVYDNSVARKSVMGNFGLYVGSPHTTTSTTSAGTSTHAATSSTTHAAATSTHAAASSTHSAGSSAGGSSAGGSSDDGGKTSATSSEFTSGPSHDTDSTSGQTSASPTGYSISTGAAAYDFLWDSDRKNVQFY</sequence>
<dbReference type="OMA" id="TYITIGK"/>
<dbReference type="GeneID" id="14871271"/>
<dbReference type="RefSeq" id="XP_004366727.1">
    <property type="nucleotide sequence ID" value="XM_004366670.1"/>
</dbReference>
<dbReference type="KEGG" id="dfa:DFA_02340"/>
<organism evidence="3 4">
    <name type="scientific">Cavenderia fasciculata</name>
    <name type="common">Slime mold</name>
    <name type="synonym">Dictyostelium fasciculatum</name>
    <dbReference type="NCBI Taxonomy" id="261658"/>
    <lineage>
        <taxon>Eukaryota</taxon>
        <taxon>Amoebozoa</taxon>
        <taxon>Evosea</taxon>
        <taxon>Eumycetozoa</taxon>
        <taxon>Dictyostelia</taxon>
        <taxon>Acytosteliales</taxon>
        <taxon>Cavenderiaceae</taxon>
        <taxon>Cavenderia</taxon>
    </lineage>
</organism>
<evidence type="ECO:0000256" key="1">
    <source>
        <dbReference type="SAM" id="MobiDB-lite"/>
    </source>
</evidence>
<gene>
    <name evidence="3" type="ORF">DFA_02340</name>
</gene>
<feature type="signal peptide" evidence="2">
    <location>
        <begin position="1"/>
        <end position="43"/>
    </location>
</feature>
<reference evidence="4" key="1">
    <citation type="journal article" date="2011" name="Genome Res.">
        <title>Phylogeny-wide analysis of social amoeba genomes highlights ancient origins for complex intercellular communication.</title>
        <authorList>
            <person name="Heidel A.J."/>
            <person name="Lawal H.M."/>
            <person name="Felder M."/>
            <person name="Schilde C."/>
            <person name="Helps N.R."/>
            <person name="Tunggal B."/>
            <person name="Rivero F."/>
            <person name="John U."/>
            <person name="Schleicher M."/>
            <person name="Eichinger L."/>
            <person name="Platzer M."/>
            <person name="Noegel A.A."/>
            <person name="Schaap P."/>
            <person name="Gloeckner G."/>
        </authorList>
    </citation>
    <scope>NUCLEOTIDE SEQUENCE [LARGE SCALE GENOMIC DNA]</scope>
    <source>
        <strain evidence="4">SH3</strain>
    </source>
</reference>
<evidence type="ECO:0000313" key="3">
    <source>
        <dbReference type="EMBL" id="EGG19094.1"/>
    </source>
</evidence>
<proteinExistence type="predicted"/>
<dbReference type="EMBL" id="GL883016">
    <property type="protein sequence ID" value="EGG19094.1"/>
    <property type="molecule type" value="Genomic_DNA"/>
</dbReference>
<keyword evidence="2" id="KW-0732">Signal</keyword>
<dbReference type="AlphaFoldDB" id="F4PZ65"/>
<accession>F4PZ65</accession>